<dbReference type="AlphaFoldDB" id="A0A366S8F3"/>
<evidence type="ECO:0000256" key="2">
    <source>
        <dbReference type="SAM" id="MobiDB-lite"/>
    </source>
</evidence>
<keyword evidence="1" id="KW-0175">Coiled coil</keyword>
<keyword evidence="4" id="KW-1185">Reference proteome</keyword>
<accession>A0A366S8F3</accession>
<reference evidence="3 4" key="1">
    <citation type="submission" date="2018-06" db="EMBL/GenBank/DDBJ databases">
        <title>Fusarium incarnatum-equiseti species complex species 28.</title>
        <authorList>
            <person name="Gardiner D.M."/>
        </authorList>
    </citation>
    <scope>NUCLEOTIDE SEQUENCE [LARGE SCALE GENOMIC DNA]</scope>
    <source>
        <strain evidence="3 4">FIESC_28</strain>
    </source>
</reference>
<gene>
    <name evidence="3" type="ORF">FIESC28_02096</name>
</gene>
<feature type="coiled-coil region" evidence="1">
    <location>
        <begin position="61"/>
        <end position="123"/>
    </location>
</feature>
<comment type="caution">
    <text evidence="3">The sequence shown here is derived from an EMBL/GenBank/DDBJ whole genome shotgun (WGS) entry which is preliminary data.</text>
</comment>
<proteinExistence type="predicted"/>
<dbReference type="GeneID" id="41991542"/>
<dbReference type="EMBL" id="QKXC01000043">
    <property type="protein sequence ID" value="RBR25188.1"/>
    <property type="molecule type" value="Genomic_DNA"/>
</dbReference>
<feature type="compositionally biased region" description="Low complexity" evidence="2">
    <location>
        <begin position="135"/>
        <end position="151"/>
    </location>
</feature>
<feature type="region of interest" description="Disordered" evidence="2">
    <location>
        <begin position="131"/>
        <end position="161"/>
    </location>
</feature>
<dbReference type="OrthoDB" id="5099850at2759"/>
<protein>
    <submittedName>
        <fullName evidence="3">Uncharacterized protein</fullName>
    </submittedName>
</protein>
<evidence type="ECO:0000313" key="4">
    <source>
        <dbReference type="Proteomes" id="UP000253153"/>
    </source>
</evidence>
<sequence>MDVKQGQTECFHGLKGTRARQKRQLPVTFLCGAYLHLLSSQSHRRNSNITTPITSPTLSELAAAQNEVERLEIESLELQLETSRRRRQIAQQQLEAEQKQVEADEKKLELARAQRRVEMLRASMNVDSNRANVLPAPTATPADTTTATTAPVLGLPSYGDARGLKRDSRGFALDNRGPQDSSANTVGMSGNGSVGGVSQRCFAATSPTFRVTGNTTHMPDLVAAGEEVMQSSGSIAVELSNEPMRPEQPSFLKETAQHVTSSTRPQETREKRIKVFSSQPGISCLSCRKHHPIRDCLFAPQGYIPGCILCNTSEHPVDICDQFKQMSTKEKAELLVYERSNRPMLHTSPDRPAWQWYLEEYLKEAGPGAIPSAVPWTSAFAKKVQARPDFHDIQAQWDTERDVDSLPKDPGRSYLNVIHRLYGSDRI</sequence>
<dbReference type="RefSeq" id="XP_031019779.1">
    <property type="nucleotide sequence ID" value="XM_031156246.1"/>
</dbReference>
<evidence type="ECO:0000256" key="1">
    <source>
        <dbReference type="SAM" id="Coils"/>
    </source>
</evidence>
<dbReference type="Proteomes" id="UP000253153">
    <property type="component" value="Unassembled WGS sequence"/>
</dbReference>
<evidence type="ECO:0000313" key="3">
    <source>
        <dbReference type="EMBL" id="RBR25188.1"/>
    </source>
</evidence>
<name>A0A366S8F3_9HYPO</name>
<organism evidence="3 4">
    <name type="scientific">Fusarium coffeatum</name>
    <dbReference type="NCBI Taxonomy" id="231269"/>
    <lineage>
        <taxon>Eukaryota</taxon>
        <taxon>Fungi</taxon>
        <taxon>Dikarya</taxon>
        <taxon>Ascomycota</taxon>
        <taxon>Pezizomycotina</taxon>
        <taxon>Sordariomycetes</taxon>
        <taxon>Hypocreomycetidae</taxon>
        <taxon>Hypocreales</taxon>
        <taxon>Nectriaceae</taxon>
        <taxon>Fusarium</taxon>
        <taxon>Fusarium incarnatum-equiseti species complex</taxon>
    </lineage>
</organism>